<dbReference type="SMART" id="SM00091">
    <property type="entry name" value="PAS"/>
    <property type="match status" value="1"/>
</dbReference>
<dbReference type="InterPro" id="IPR000014">
    <property type="entry name" value="PAS"/>
</dbReference>
<dbReference type="Gene3D" id="3.30.450.20">
    <property type="entry name" value="PAS domain"/>
    <property type="match status" value="1"/>
</dbReference>
<dbReference type="PANTHER" id="PTHR46663">
    <property type="entry name" value="DIGUANYLATE CYCLASE DGCT-RELATED"/>
    <property type="match status" value="1"/>
</dbReference>
<dbReference type="Pfam" id="PF00989">
    <property type="entry name" value="PAS"/>
    <property type="match status" value="1"/>
</dbReference>
<feature type="domain" description="GGDEF" evidence="3">
    <location>
        <begin position="178"/>
        <end position="307"/>
    </location>
</feature>
<dbReference type="InterPro" id="IPR000160">
    <property type="entry name" value="GGDEF_dom"/>
</dbReference>
<keyword evidence="5" id="KW-1185">Reference proteome</keyword>
<protein>
    <submittedName>
        <fullName evidence="4">Diguanylate cyclase (GGDEF) domain-containing protein</fullName>
    </submittedName>
</protein>
<dbReference type="AlphaFoldDB" id="A0A1I5IIW8"/>
<dbReference type="InterPro" id="IPR035965">
    <property type="entry name" value="PAS-like_dom_sf"/>
</dbReference>
<keyword evidence="1" id="KW-0175">Coiled coil</keyword>
<dbReference type="CDD" id="cd01949">
    <property type="entry name" value="GGDEF"/>
    <property type="match status" value="1"/>
</dbReference>
<evidence type="ECO:0000256" key="1">
    <source>
        <dbReference type="SAM" id="Coils"/>
    </source>
</evidence>
<dbReference type="InterPro" id="IPR043128">
    <property type="entry name" value="Rev_trsase/Diguanyl_cyclase"/>
</dbReference>
<evidence type="ECO:0000259" key="3">
    <source>
        <dbReference type="PROSITE" id="PS50887"/>
    </source>
</evidence>
<dbReference type="Pfam" id="PF00990">
    <property type="entry name" value="GGDEF"/>
    <property type="match status" value="1"/>
</dbReference>
<dbReference type="InterPro" id="IPR029787">
    <property type="entry name" value="Nucleotide_cyclase"/>
</dbReference>
<evidence type="ECO:0000259" key="2">
    <source>
        <dbReference type="PROSITE" id="PS50112"/>
    </source>
</evidence>
<dbReference type="OrthoDB" id="9804955at2"/>
<reference evidence="4 5" key="1">
    <citation type="submission" date="2016-10" db="EMBL/GenBank/DDBJ databases">
        <authorList>
            <person name="de Groot N.N."/>
        </authorList>
    </citation>
    <scope>NUCLEOTIDE SEQUENCE [LARGE SCALE GENOMIC DNA]</scope>
    <source>
        <strain evidence="4 5">DSM 1283</strain>
    </source>
</reference>
<dbReference type="Gene3D" id="3.30.70.270">
    <property type="match status" value="1"/>
</dbReference>
<dbReference type="PROSITE" id="PS50887">
    <property type="entry name" value="GGDEF"/>
    <property type="match status" value="1"/>
</dbReference>
<proteinExistence type="predicted"/>
<dbReference type="Proteomes" id="UP000198806">
    <property type="component" value="Unassembled WGS sequence"/>
</dbReference>
<dbReference type="SUPFAM" id="SSF55785">
    <property type="entry name" value="PYP-like sensor domain (PAS domain)"/>
    <property type="match status" value="1"/>
</dbReference>
<feature type="coiled-coil region" evidence="1">
    <location>
        <begin position="120"/>
        <end position="147"/>
    </location>
</feature>
<name>A0A1I5IIW8_9FIRM</name>
<dbReference type="InterPro" id="IPR052163">
    <property type="entry name" value="DGC-Regulatory_Protein"/>
</dbReference>
<dbReference type="SUPFAM" id="SSF55073">
    <property type="entry name" value="Nucleotide cyclase"/>
    <property type="match status" value="1"/>
</dbReference>
<dbReference type="FunFam" id="3.30.70.270:FF:000001">
    <property type="entry name" value="Diguanylate cyclase domain protein"/>
    <property type="match status" value="1"/>
</dbReference>
<dbReference type="SMART" id="SM00267">
    <property type="entry name" value="GGDEF"/>
    <property type="match status" value="1"/>
</dbReference>
<accession>A0A1I5IIW8</accession>
<dbReference type="InterPro" id="IPR013767">
    <property type="entry name" value="PAS_fold"/>
</dbReference>
<dbReference type="NCBIfam" id="TIGR00254">
    <property type="entry name" value="GGDEF"/>
    <property type="match status" value="1"/>
</dbReference>
<gene>
    <name evidence="4" type="ORF">SAMN04489757_14613</name>
</gene>
<dbReference type="STRING" id="1527.SAMN04489757_14613"/>
<dbReference type="GO" id="GO:0006355">
    <property type="term" value="P:regulation of DNA-templated transcription"/>
    <property type="evidence" value="ECO:0007669"/>
    <property type="project" value="InterPro"/>
</dbReference>
<sequence length="307" mass="35639">MINYCYEVLNNVNEGIIIVNENFDVFFWNSYMETITNIKGSNAIGSNLYTVLPSLNKNYFKNVVKNILNDGYAMFFSAAMHQDLLDTEERFNIKISRIQDEHKTSILLEFHNVTGQMAQIKQLKKYIKELYHVNKELKEKEKEIEDLAYYDQLTGVANRTLFYILAEKYIQKAKRNNSLLGIMFIDIDKFKSINDTYGHQVGDKIIIKAANILKKATRETDIVVRYGGDEFVVILPNMKDISDYKIVASKINNLNENVVYMEDKEIKLSFSIGISIYPNDGDNIDKLIVKADKAMYIAKRNDEDIYY</sequence>
<dbReference type="PANTHER" id="PTHR46663:SF2">
    <property type="entry name" value="GGDEF DOMAIN-CONTAINING PROTEIN"/>
    <property type="match status" value="1"/>
</dbReference>
<dbReference type="EMBL" id="FOWD01000046">
    <property type="protein sequence ID" value="SFO60525.1"/>
    <property type="molecule type" value="Genomic_DNA"/>
</dbReference>
<feature type="domain" description="PAS" evidence="2">
    <location>
        <begin position="7"/>
        <end position="71"/>
    </location>
</feature>
<evidence type="ECO:0000313" key="4">
    <source>
        <dbReference type="EMBL" id="SFO60525.1"/>
    </source>
</evidence>
<evidence type="ECO:0000313" key="5">
    <source>
        <dbReference type="Proteomes" id="UP000198806"/>
    </source>
</evidence>
<dbReference type="RefSeq" id="WP_091688557.1">
    <property type="nucleotide sequence ID" value="NZ_BAABFM010000010.1"/>
</dbReference>
<organism evidence="4 5">
    <name type="scientific">Anaerocolumna aminovalerica</name>
    <dbReference type="NCBI Taxonomy" id="1527"/>
    <lineage>
        <taxon>Bacteria</taxon>
        <taxon>Bacillati</taxon>
        <taxon>Bacillota</taxon>
        <taxon>Clostridia</taxon>
        <taxon>Lachnospirales</taxon>
        <taxon>Lachnospiraceae</taxon>
        <taxon>Anaerocolumna</taxon>
    </lineage>
</organism>
<dbReference type="PROSITE" id="PS50112">
    <property type="entry name" value="PAS"/>
    <property type="match status" value="1"/>
</dbReference>